<keyword evidence="6" id="KW-0814">Transposable element</keyword>
<evidence type="ECO:0000313" key="7">
    <source>
        <dbReference type="EMBL" id="MBE1534272.1"/>
    </source>
</evidence>
<comment type="similarity">
    <text evidence="2 6">Belongs to the transposase mutator family.</text>
</comment>
<dbReference type="PANTHER" id="PTHR33217:SF8">
    <property type="entry name" value="MUTATOR FAMILY TRANSPOSASE"/>
    <property type="match status" value="1"/>
</dbReference>
<sequence>MIFLDAIQVKIRDGQVANRPIYVALAVTVDGTRDILGLWAGDGGGEGAKYWLQVLTELKNRGVADACMVVCDGLTGLPDAVGHVWPRALVQTCIVHLLRNSFRYAARQDWDKIAKALKPVYTAPTESAATERWLEFAETWGTKYPAIVRLWENAWAEFVPFLQFDPEIRKVVCSTNAIESVNARIRRAVKARGHFPNEQAALKCVYLAVMSLDPKGTGRKRWMMRWKAALNAFDIAFEGRLTTARN</sequence>
<dbReference type="InterPro" id="IPR001207">
    <property type="entry name" value="Transposase_mutator"/>
</dbReference>
<evidence type="ECO:0000313" key="8">
    <source>
        <dbReference type="Proteomes" id="UP000627838"/>
    </source>
</evidence>
<keyword evidence="5 6" id="KW-0233">DNA recombination</keyword>
<dbReference type="EMBL" id="JADBDZ010000001">
    <property type="protein sequence ID" value="MBE1534272.1"/>
    <property type="molecule type" value="Genomic_DNA"/>
</dbReference>
<reference evidence="7 8" key="1">
    <citation type="submission" date="2020-10" db="EMBL/GenBank/DDBJ databases">
        <title>Sequencing the genomes of 1000 actinobacteria strains.</title>
        <authorList>
            <person name="Klenk H.-P."/>
        </authorList>
    </citation>
    <scope>NUCLEOTIDE SEQUENCE [LARGE SCALE GENOMIC DNA]</scope>
    <source>
        <strain evidence="7 8">DSM 46744</strain>
    </source>
</reference>
<evidence type="ECO:0000256" key="1">
    <source>
        <dbReference type="ARBA" id="ARBA00002190"/>
    </source>
</evidence>
<dbReference type="NCBIfam" id="NF033543">
    <property type="entry name" value="transpos_IS256"/>
    <property type="match status" value="1"/>
</dbReference>
<organism evidence="7 8">
    <name type="scientific">Actinomadura algeriensis</name>
    <dbReference type="NCBI Taxonomy" id="1679523"/>
    <lineage>
        <taxon>Bacteria</taxon>
        <taxon>Bacillati</taxon>
        <taxon>Actinomycetota</taxon>
        <taxon>Actinomycetes</taxon>
        <taxon>Streptosporangiales</taxon>
        <taxon>Thermomonosporaceae</taxon>
        <taxon>Actinomadura</taxon>
    </lineage>
</organism>
<evidence type="ECO:0000256" key="2">
    <source>
        <dbReference type="ARBA" id="ARBA00010961"/>
    </source>
</evidence>
<evidence type="ECO:0000256" key="3">
    <source>
        <dbReference type="ARBA" id="ARBA00022578"/>
    </source>
</evidence>
<dbReference type="PANTHER" id="PTHR33217">
    <property type="entry name" value="TRANSPOSASE FOR INSERTION SEQUENCE ELEMENT IS1081"/>
    <property type="match status" value="1"/>
</dbReference>
<accession>A0ABR9JUL7</accession>
<evidence type="ECO:0000256" key="5">
    <source>
        <dbReference type="ARBA" id="ARBA00023172"/>
    </source>
</evidence>
<dbReference type="Proteomes" id="UP000627838">
    <property type="component" value="Unassembled WGS sequence"/>
</dbReference>
<dbReference type="PROSITE" id="PS01007">
    <property type="entry name" value="TRANSPOSASE_MUTATOR"/>
    <property type="match status" value="1"/>
</dbReference>
<keyword evidence="8" id="KW-1185">Reference proteome</keyword>
<comment type="caution">
    <text evidence="7">The sequence shown here is derived from an EMBL/GenBank/DDBJ whole genome shotgun (WGS) entry which is preliminary data.</text>
</comment>
<evidence type="ECO:0000256" key="6">
    <source>
        <dbReference type="RuleBase" id="RU365089"/>
    </source>
</evidence>
<keyword evidence="4 6" id="KW-0238">DNA-binding</keyword>
<protein>
    <recommendedName>
        <fullName evidence="6">Mutator family transposase</fullName>
    </recommendedName>
</protein>
<keyword evidence="3 6" id="KW-0815">Transposition</keyword>
<comment type="function">
    <text evidence="1 6">Required for the transposition of the insertion element.</text>
</comment>
<gene>
    <name evidence="7" type="ORF">H4W34_004105</name>
</gene>
<dbReference type="Pfam" id="PF00872">
    <property type="entry name" value="Transposase_mut"/>
    <property type="match status" value="1"/>
</dbReference>
<name>A0ABR9JUL7_9ACTN</name>
<proteinExistence type="inferred from homology"/>
<evidence type="ECO:0000256" key="4">
    <source>
        <dbReference type="ARBA" id="ARBA00023125"/>
    </source>
</evidence>